<dbReference type="EMBL" id="CACVBS010000002">
    <property type="protein sequence ID" value="CAA7258603.1"/>
    <property type="molecule type" value="Genomic_DNA"/>
</dbReference>
<dbReference type="AlphaFoldDB" id="A0A8S0VW00"/>
<evidence type="ECO:0000313" key="2">
    <source>
        <dbReference type="EMBL" id="CAA7258603.1"/>
    </source>
</evidence>
<keyword evidence="3" id="KW-1185">Reference proteome</keyword>
<comment type="caution">
    <text evidence="2">The sequence shown here is derived from an EMBL/GenBank/DDBJ whole genome shotgun (WGS) entry which is preliminary data.</text>
</comment>
<sequence>MSSFRLANLASLTNTILGSTRVNTNAYPIYSANPLFDFAKQVLTGLQQTLNPLLGLLPLTSCASSSGPSRLPSRASSPVPNVTQVCDTSSSSAPFLAPVPTPSYESALGKPSKAKDKDKKRSHELRKKHRAAEKQQGGSVNAKRQHPKLLKHIQKAQPHRTQFNSTKFPIASTGYVATEGGCRKKKTQQQRGSQTVYRLEDMVGEHSRFKFGYKPWDGKTPTPLLDDSTRVFGLLGGRPNDPGWEALQKQAAQDIEDARKRLSFPKDKLKHRRSASPAAAYGFSHRGGRTEPTPVQHSPENEAILEKLIHSLALSRIASFASDIFATWHPRLYQYYTDYLNVLLEATSSLCRNWENSVWAAMTINFGPRTACFKHLDFNNLPFGWCSITALGSYDSTKGGHLILWDLHLVVEFPPGSTIFIPSAAIYHSNTPVCGFETRYSVTQYTAGGLFHWVDYGFQTSQNYFASLSEEETQKELERLAEQLDMGLSLFSTYDEICKRLNIPSGL</sequence>
<dbReference type="Gene3D" id="3.60.130.30">
    <property type="match status" value="1"/>
</dbReference>
<proteinExistence type="predicted"/>
<feature type="region of interest" description="Disordered" evidence="1">
    <location>
        <begin position="267"/>
        <end position="297"/>
    </location>
</feature>
<name>A0A8S0VW00_CYCAE</name>
<evidence type="ECO:0000256" key="1">
    <source>
        <dbReference type="SAM" id="MobiDB-lite"/>
    </source>
</evidence>
<accession>A0A8S0VW00</accession>
<dbReference type="Proteomes" id="UP000467700">
    <property type="component" value="Unassembled WGS sequence"/>
</dbReference>
<reference evidence="2 3" key="1">
    <citation type="submission" date="2020-01" db="EMBL/GenBank/DDBJ databases">
        <authorList>
            <person name="Gupta K D."/>
        </authorList>
    </citation>
    <scope>NUCLEOTIDE SEQUENCE [LARGE SCALE GENOMIC DNA]</scope>
</reference>
<dbReference type="OrthoDB" id="3202607at2759"/>
<feature type="compositionally biased region" description="Polar residues" evidence="1">
    <location>
        <begin position="65"/>
        <end position="93"/>
    </location>
</feature>
<evidence type="ECO:0000313" key="3">
    <source>
        <dbReference type="Proteomes" id="UP000467700"/>
    </source>
</evidence>
<protein>
    <submittedName>
        <fullName evidence="2">Uncharacterized protein</fullName>
    </submittedName>
</protein>
<gene>
    <name evidence="2" type="ORF">AAE3_LOCUS1092</name>
</gene>
<organism evidence="2 3">
    <name type="scientific">Cyclocybe aegerita</name>
    <name type="common">Black poplar mushroom</name>
    <name type="synonym">Agrocybe aegerita</name>
    <dbReference type="NCBI Taxonomy" id="1973307"/>
    <lineage>
        <taxon>Eukaryota</taxon>
        <taxon>Fungi</taxon>
        <taxon>Dikarya</taxon>
        <taxon>Basidiomycota</taxon>
        <taxon>Agaricomycotina</taxon>
        <taxon>Agaricomycetes</taxon>
        <taxon>Agaricomycetidae</taxon>
        <taxon>Agaricales</taxon>
        <taxon>Agaricineae</taxon>
        <taxon>Bolbitiaceae</taxon>
        <taxon>Cyclocybe</taxon>
    </lineage>
</organism>
<feature type="region of interest" description="Disordered" evidence="1">
    <location>
        <begin position="65"/>
        <end position="146"/>
    </location>
</feature>
<feature type="compositionally biased region" description="Basic residues" evidence="1">
    <location>
        <begin position="122"/>
        <end position="131"/>
    </location>
</feature>